<feature type="region of interest" description="Disordered" evidence="1">
    <location>
        <begin position="1"/>
        <end position="52"/>
    </location>
</feature>
<proteinExistence type="predicted"/>
<sequence length="151" mass="16178">MARTKCTIRKMSHPPKRAKSAGGMKFASPSSSPPPPSSFSRPVLGLLSPRPTPDEAMHHALTPLLDQGIMQRMSNLGLGPLLTRPLGCGYRYLLLFPTPKPSLLISLLPANSDSLFAFSSSCLRFLCPSRWSSFPVPACPGHTREAGPGAP</sequence>
<protein>
    <submittedName>
        <fullName evidence="2">Uncharacterized protein</fullName>
    </submittedName>
</protein>
<evidence type="ECO:0000313" key="3">
    <source>
        <dbReference type="Proteomes" id="UP001454036"/>
    </source>
</evidence>
<evidence type="ECO:0000313" key="2">
    <source>
        <dbReference type="EMBL" id="GAA0158926.1"/>
    </source>
</evidence>
<feature type="compositionally biased region" description="Basic residues" evidence="1">
    <location>
        <begin position="1"/>
        <end position="19"/>
    </location>
</feature>
<dbReference type="AlphaFoldDB" id="A0AAV3Q6V9"/>
<organism evidence="2 3">
    <name type="scientific">Lithospermum erythrorhizon</name>
    <name type="common">Purple gromwell</name>
    <name type="synonym">Lithospermum officinale var. erythrorhizon</name>
    <dbReference type="NCBI Taxonomy" id="34254"/>
    <lineage>
        <taxon>Eukaryota</taxon>
        <taxon>Viridiplantae</taxon>
        <taxon>Streptophyta</taxon>
        <taxon>Embryophyta</taxon>
        <taxon>Tracheophyta</taxon>
        <taxon>Spermatophyta</taxon>
        <taxon>Magnoliopsida</taxon>
        <taxon>eudicotyledons</taxon>
        <taxon>Gunneridae</taxon>
        <taxon>Pentapetalae</taxon>
        <taxon>asterids</taxon>
        <taxon>lamiids</taxon>
        <taxon>Boraginales</taxon>
        <taxon>Boraginaceae</taxon>
        <taxon>Boraginoideae</taxon>
        <taxon>Lithospermeae</taxon>
        <taxon>Lithospermum</taxon>
    </lineage>
</organism>
<keyword evidence="3" id="KW-1185">Reference proteome</keyword>
<name>A0AAV3Q6V9_LITER</name>
<dbReference type="Proteomes" id="UP001454036">
    <property type="component" value="Unassembled WGS sequence"/>
</dbReference>
<accession>A0AAV3Q6V9</accession>
<dbReference type="EMBL" id="BAABME010003473">
    <property type="protein sequence ID" value="GAA0158926.1"/>
    <property type="molecule type" value="Genomic_DNA"/>
</dbReference>
<reference evidence="2 3" key="1">
    <citation type="submission" date="2024-01" db="EMBL/GenBank/DDBJ databases">
        <title>The complete chloroplast genome sequence of Lithospermum erythrorhizon: insights into the phylogenetic relationship among Boraginaceae species and the maternal lineages of purple gromwells.</title>
        <authorList>
            <person name="Okada T."/>
            <person name="Watanabe K."/>
        </authorList>
    </citation>
    <scope>NUCLEOTIDE SEQUENCE [LARGE SCALE GENOMIC DNA]</scope>
</reference>
<evidence type="ECO:0000256" key="1">
    <source>
        <dbReference type="SAM" id="MobiDB-lite"/>
    </source>
</evidence>
<comment type="caution">
    <text evidence="2">The sequence shown here is derived from an EMBL/GenBank/DDBJ whole genome shotgun (WGS) entry which is preliminary data.</text>
</comment>
<gene>
    <name evidence="2" type="ORF">LIER_15831</name>
</gene>